<dbReference type="Pfam" id="PF04860">
    <property type="entry name" value="Phage_portal"/>
    <property type="match status" value="1"/>
</dbReference>
<dbReference type="Gene3D" id="3.30.1120.70">
    <property type="match status" value="1"/>
</dbReference>
<evidence type="ECO:0000256" key="1">
    <source>
        <dbReference type="SAM" id="MobiDB-lite"/>
    </source>
</evidence>
<dbReference type="Gene3D" id="1.20.1270.210">
    <property type="match status" value="1"/>
</dbReference>
<name>A0A0E2AQY6_BACFG</name>
<dbReference type="AlphaFoldDB" id="A0A0E2AQY6"/>
<comment type="caution">
    <text evidence="2">The sequence shown here is derived from an EMBL/GenBank/DDBJ whole genome shotgun (WGS) entry which is preliminary data.</text>
</comment>
<dbReference type="NCBIfam" id="TIGR01537">
    <property type="entry name" value="portal_HK97"/>
    <property type="match status" value="1"/>
</dbReference>
<dbReference type="HOGENOM" id="CLU_033789_0_1_10"/>
<gene>
    <name evidence="2" type="ORF">HMPREF1056_02630</name>
</gene>
<proteinExistence type="predicted"/>
<feature type="compositionally biased region" description="Basic and acidic residues" evidence="1">
    <location>
        <begin position="404"/>
        <end position="422"/>
    </location>
</feature>
<evidence type="ECO:0000313" key="2">
    <source>
        <dbReference type="EMBL" id="EIY96742.1"/>
    </source>
</evidence>
<organism evidence="2 3">
    <name type="scientific">Bacteroides fragilis CL07T12C05</name>
    <dbReference type="NCBI Taxonomy" id="997883"/>
    <lineage>
        <taxon>Bacteria</taxon>
        <taxon>Pseudomonadati</taxon>
        <taxon>Bacteroidota</taxon>
        <taxon>Bacteroidia</taxon>
        <taxon>Bacteroidales</taxon>
        <taxon>Bacteroidaceae</taxon>
        <taxon>Bacteroides</taxon>
    </lineage>
</organism>
<feature type="region of interest" description="Disordered" evidence="1">
    <location>
        <begin position="399"/>
        <end position="422"/>
    </location>
</feature>
<dbReference type="Gene3D" id="3.40.140.120">
    <property type="match status" value="1"/>
</dbReference>
<dbReference type="InterPro" id="IPR006944">
    <property type="entry name" value="Phage/GTA_portal"/>
</dbReference>
<dbReference type="Proteomes" id="UP000003879">
    <property type="component" value="Unassembled WGS sequence"/>
</dbReference>
<dbReference type="EMBL" id="AGXN01000012">
    <property type="protein sequence ID" value="EIY96742.1"/>
    <property type="molecule type" value="Genomic_DNA"/>
</dbReference>
<dbReference type="PATRIC" id="fig|997883.3.peg.2737"/>
<dbReference type="InterPro" id="IPR006427">
    <property type="entry name" value="Portal_HK97"/>
</dbReference>
<dbReference type="RefSeq" id="WP_005793678.1">
    <property type="nucleotide sequence ID" value="NZ_JH724215.1"/>
</dbReference>
<accession>A0A0E2AQY6</accession>
<sequence length="422" mass="47153">MKLGRYQLTFSREEPKAAKSEKGARYTDRAQHVHTPSDAMKIAAVYRAVSLISDSVATLPLIYKRRDRSGNYFKPYDTGPGAVLYNLLTVRPNRRQTSFILFKNLVSQVLLLGNAYAYLRRDSYGQPMELLLLTPYSCSYDPWSDTYYVEDSINSVRGIFPGDEILHFKNISLDGGYTGVSTISFAAQTLGIAATAAAETQTRFATGGKFKAILHNDYSMKGWGEYQDDQMKSNAEQIQEAIDSGQDIIPVRGDGKLDQISMSSVDMQFLENIKLTITEIARFFNVPKSKLFDDSNANYKSAEIATVGFYADCLSPILTMIESEFKAKLIPWKAYSDYKFKYDLSKLYTTDLTTKGVYQTKQIANGLQTVNDLRRSEDCPPVEGGDQVFITCNVAPINGPKITGKPDDVETPLEKDDQPGKP</sequence>
<reference evidence="2 3" key="1">
    <citation type="submission" date="2012-02" db="EMBL/GenBank/DDBJ databases">
        <title>The Genome Sequence of Bacteroides fragilis CL07T12C05.</title>
        <authorList>
            <consortium name="The Broad Institute Genome Sequencing Platform"/>
            <person name="Earl A."/>
            <person name="Ward D."/>
            <person name="Feldgarden M."/>
            <person name="Gevers D."/>
            <person name="Zitomersky N.L."/>
            <person name="Coyne M.J."/>
            <person name="Comstock L.E."/>
            <person name="Young S.K."/>
            <person name="Zeng Q."/>
            <person name="Gargeya S."/>
            <person name="Fitzgerald M."/>
            <person name="Haas B."/>
            <person name="Abouelleil A."/>
            <person name="Alvarado L."/>
            <person name="Arachchi H.M."/>
            <person name="Berlin A."/>
            <person name="Chapman S.B."/>
            <person name="Gearin G."/>
            <person name="Goldberg J."/>
            <person name="Griggs A."/>
            <person name="Gujja S."/>
            <person name="Hansen M."/>
            <person name="Heiman D."/>
            <person name="Howarth C."/>
            <person name="Larimer J."/>
            <person name="Lui A."/>
            <person name="MacDonald P.J.P."/>
            <person name="McCowen C."/>
            <person name="Montmayeur A."/>
            <person name="Murphy C."/>
            <person name="Neiman D."/>
            <person name="Pearson M."/>
            <person name="Priest M."/>
            <person name="Roberts A."/>
            <person name="Saif S."/>
            <person name="Shea T."/>
            <person name="Sisk P."/>
            <person name="Stolte C."/>
            <person name="Sykes S."/>
            <person name="Wortman J."/>
            <person name="Nusbaum C."/>
            <person name="Birren B."/>
        </authorList>
    </citation>
    <scope>NUCLEOTIDE SEQUENCE [LARGE SCALE GENOMIC DNA]</scope>
    <source>
        <strain evidence="2 3">CL07T12C05</strain>
    </source>
</reference>
<evidence type="ECO:0000313" key="3">
    <source>
        <dbReference type="Proteomes" id="UP000003879"/>
    </source>
</evidence>
<protein>
    <submittedName>
        <fullName evidence="2">HK97 family phage portal protein</fullName>
    </submittedName>
</protein>